<dbReference type="PANTHER" id="PTHR21660">
    <property type="entry name" value="THIOESTERASE SUPERFAMILY MEMBER-RELATED"/>
    <property type="match status" value="1"/>
</dbReference>
<evidence type="ECO:0000256" key="1">
    <source>
        <dbReference type="ARBA" id="ARBA00008324"/>
    </source>
</evidence>
<evidence type="ECO:0000313" key="4">
    <source>
        <dbReference type="EMBL" id="OAQ28291.1"/>
    </source>
</evidence>
<dbReference type="STRING" id="1314771.A0A197JV24"/>
<name>A0A197JV24_9FUNG</name>
<comment type="similarity">
    <text evidence="1">Belongs to the thioesterase PaaI family.</text>
</comment>
<dbReference type="EMBL" id="KV442049">
    <property type="protein sequence ID" value="OAQ28291.1"/>
    <property type="molecule type" value="Genomic_DNA"/>
</dbReference>
<sequence length="121" mass="12884">ETAKVVDADDDSVTYEYTVLKGDCTVLDTWHGGAIAGLIDNLTASAVFTQKRKYFMYAGVSTDLHVSYVSTVPIGSVVLIECKIIKVGAGLANIAAIVKDKASGKVIATALHTRFNNDSQM</sequence>
<reference evidence="4 5" key="1">
    <citation type="submission" date="2016-05" db="EMBL/GenBank/DDBJ databases">
        <title>Genome sequencing reveals origins of a unique bacterial endosymbiosis in the earliest lineages of terrestrial Fungi.</title>
        <authorList>
            <consortium name="DOE Joint Genome Institute"/>
            <person name="Uehling J."/>
            <person name="Gryganskyi A."/>
            <person name="Hameed K."/>
            <person name="Tschaplinski T."/>
            <person name="Misztal P."/>
            <person name="Wu S."/>
            <person name="Desiro A."/>
            <person name="Vande Pol N."/>
            <person name="Du Z.-Y."/>
            <person name="Zienkiewicz A."/>
            <person name="Zienkiewicz K."/>
            <person name="Morin E."/>
            <person name="Tisserant E."/>
            <person name="Splivallo R."/>
            <person name="Hainaut M."/>
            <person name="Henrissat B."/>
            <person name="Ohm R."/>
            <person name="Kuo A."/>
            <person name="Yan J."/>
            <person name="Lipzen A."/>
            <person name="Nolan M."/>
            <person name="Labutti K."/>
            <person name="Barry K."/>
            <person name="Goldstein A."/>
            <person name="Labbe J."/>
            <person name="Schadt C."/>
            <person name="Tuskan G."/>
            <person name="Grigoriev I."/>
            <person name="Martin F."/>
            <person name="Vilgalys R."/>
            <person name="Bonito G."/>
        </authorList>
    </citation>
    <scope>NUCLEOTIDE SEQUENCE [LARGE SCALE GENOMIC DNA]</scope>
    <source>
        <strain evidence="4 5">AG-77</strain>
    </source>
</reference>
<dbReference type="InterPro" id="IPR006683">
    <property type="entry name" value="Thioestr_dom"/>
</dbReference>
<accession>A0A197JV24</accession>
<dbReference type="InterPro" id="IPR029069">
    <property type="entry name" value="HotDog_dom_sf"/>
</dbReference>
<evidence type="ECO:0000313" key="5">
    <source>
        <dbReference type="Proteomes" id="UP000078512"/>
    </source>
</evidence>
<keyword evidence="5" id="KW-1185">Reference proteome</keyword>
<dbReference type="SUPFAM" id="SSF54637">
    <property type="entry name" value="Thioesterase/thiol ester dehydrase-isomerase"/>
    <property type="match status" value="1"/>
</dbReference>
<organism evidence="4 5">
    <name type="scientific">Linnemannia elongata AG-77</name>
    <dbReference type="NCBI Taxonomy" id="1314771"/>
    <lineage>
        <taxon>Eukaryota</taxon>
        <taxon>Fungi</taxon>
        <taxon>Fungi incertae sedis</taxon>
        <taxon>Mucoromycota</taxon>
        <taxon>Mortierellomycotina</taxon>
        <taxon>Mortierellomycetes</taxon>
        <taxon>Mortierellales</taxon>
        <taxon>Mortierellaceae</taxon>
        <taxon>Linnemannia</taxon>
    </lineage>
</organism>
<protein>
    <submittedName>
        <fullName evidence="4">Thioesterase/thiol ester dehydrase-isomerase</fullName>
    </submittedName>
</protein>
<keyword evidence="2" id="KW-0378">Hydrolase</keyword>
<dbReference type="GO" id="GO:0016853">
    <property type="term" value="F:isomerase activity"/>
    <property type="evidence" value="ECO:0007669"/>
    <property type="project" value="UniProtKB-KW"/>
</dbReference>
<dbReference type="Proteomes" id="UP000078512">
    <property type="component" value="Unassembled WGS sequence"/>
</dbReference>
<dbReference type="GO" id="GO:0047617">
    <property type="term" value="F:fatty acyl-CoA hydrolase activity"/>
    <property type="evidence" value="ECO:0007669"/>
    <property type="project" value="InterPro"/>
</dbReference>
<feature type="non-terminal residue" evidence="4">
    <location>
        <position position="1"/>
    </location>
</feature>
<keyword evidence="4" id="KW-0413">Isomerase</keyword>
<gene>
    <name evidence="4" type="ORF">K457DRAFT_50540</name>
</gene>
<dbReference type="OrthoDB" id="46529at2759"/>
<proteinExistence type="inferred from homology"/>
<evidence type="ECO:0000256" key="2">
    <source>
        <dbReference type="ARBA" id="ARBA00022801"/>
    </source>
</evidence>
<feature type="non-terminal residue" evidence="4">
    <location>
        <position position="121"/>
    </location>
</feature>
<dbReference type="InterPro" id="IPR039298">
    <property type="entry name" value="ACOT13"/>
</dbReference>
<dbReference type="Pfam" id="PF03061">
    <property type="entry name" value="4HBT"/>
    <property type="match status" value="1"/>
</dbReference>
<evidence type="ECO:0000259" key="3">
    <source>
        <dbReference type="Pfam" id="PF03061"/>
    </source>
</evidence>
<dbReference type="Gene3D" id="3.10.129.10">
    <property type="entry name" value="Hotdog Thioesterase"/>
    <property type="match status" value="1"/>
</dbReference>
<dbReference type="AlphaFoldDB" id="A0A197JV24"/>
<feature type="domain" description="Thioesterase" evidence="3">
    <location>
        <begin position="29"/>
        <end position="104"/>
    </location>
</feature>
<dbReference type="CDD" id="cd03443">
    <property type="entry name" value="PaaI_thioesterase"/>
    <property type="match status" value="1"/>
</dbReference>
<dbReference type="PANTHER" id="PTHR21660:SF1">
    <property type="entry name" value="ACYL-COENZYME A THIOESTERASE 13"/>
    <property type="match status" value="1"/>
</dbReference>